<dbReference type="Pfam" id="PF17505">
    <property type="entry name" value="DUF5437"/>
    <property type="match status" value="1"/>
</dbReference>
<dbReference type="RefSeq" id="YP_008378389.1">
    <property type="nucleotide sequence ID" value="NC_021924.1"/>
</dbReference>
<accession>S5MR15</accession>
<dbReference type="InterPro" id="IPR035259">
    <property type="entry name" value="DUF5437"/>
</dbReference>
<dbReference type="KEGG" id="vg:16479754"/>
<protein>
    <submittedName>
        <fullName evidence="1">Uncharacterized protein</fullName>
    </submittedName>
</protein>
<reference evidence="1 2" key="1">
    <citation type="journal article" date="2013" name="PLoS ONE">
        <title>Comparative Genome Sequence Analysis of Choristoneura occidentalis Freeman and C. rosaceana Harris (Lepidoptera: Tortricidae) Alphabaculoviruses.</title>
        <authorList>
            <person name="Thumbi D.K."/>
            <person name="Beliveau C."/>
            <person name="Cusson M."/>
            <person name="Lapointe R."/>
            <person name="Lucarotti C.J."/>
        </authorList>
    </citation>
    <scope>NUCLEOTIDE SEQUENCE [LARGE SCALE GENOMIC DNA]</scope>
    <source>
        <strain evidence="1">NB_1</strain>
    </source>
</reference>
<keyword evidence="2" id="KW-1185">Reference proteome</keyword>
<evidence type="ECO:0000313" key="1">
    <source>
        <dbReference type="EMBL" id="AGR57073.1"/>
    </source>
</evidence>
<dbReference type="Proteomes" id="UP000208100">
    <property type="component" value="Segment"/>
</dbReference>
<sequence length="96" mass="10829">MKTQSVFIAPHLIMAASAINTVRKVRRLQCTMRFLLILFALVIAALADKALPDSLAPPPQHAGHFEGAPKMRTPYVYNADEQKLRECRSEHITWNT</sequence>
<proteinExistence type="predicted"/>
<evidence type="ECO:0000313" key="2">
    <source>
        <dbReference type="Proteomes" id="UP000208100"/>
    </source>
</evidence>
<dbReference type="GeneID" id="16479754"/>
<organism evidence="1 2">
    <name type="scientific">Choristoneura rosaceana nucleopolyhedrovirus</name>
    <dbReference type="NCBI Taxonomy" id="58094"/>
    <lineage>
        <taxon>Viruses</taxon>
        <taxon>Viruses incertae sedis</taxon>
        <taxon>Naldaviricetes</taxon>
        <taxon>Lefavirales</taxon>
        <taxon>Baculoviridae</taxon>
        <taxon>Alphabaculovirus</taxon>
        <taxon>Alphabaculovirus chorosaceanae</taxon>
    </lineage>
</organism>
<dbReference type="EMBL" id="KC961304">
    <property type="protein sequence ID" value="AGR57073.1"/>
    <property type="molecule type" value="Genomic_DNA"/>
</dbReference>
<name>S5MR15_9ABAC</name>
<dbReference type="OrthoDB" id="29019at10239"/>